<dbReference type="GO" id="GO:0045259">
    <property type="term" value="C:proton-transporting ATP synthase complex"/>
    <property type="evidence" value="ECO:0007669"/>
    <property type="project" value="UniProtKB-KW"/>
</dbReference>
<keyword evidence="2 7" id="KW-0813">Transport</keyword>
<evidence type="ECO:0000256" key="6">
    <source>
        <dbReference type="ARBA" id="ARBA00023310"/>
    </source>
</evidence>
<dbReference type="GO" id="GO:0005886">
    <property type="term" value="C:plasma membrane"/>
    <property type="evidence" value="ECO:0007669"/>
    <property type="project" value="UniProtKB-SubCell"/>
</dbReference>
<name>A0A1M5DGP6_9BACT</name>
<dbReference type="NCBIfam" id="TIGR01145">
    <property type="entry name" value="ATP_synt_delta"/>
    <property type="match status" value="1"/>
</dbReference>
<comment type="function">
    <text evidence="7">F(1)F(0) ATP synthase produces ATP from ADP in the presence of a proton or sodium gradient. F-type ATPases consist of two structural domains, F(1) containing the extramembraneous catalytic core and F(0) containing the membrane proton channel, linked together by a central stalk and a peripheral stalk. During catalysis, ATP synthesis in the catalytic domain of F(1) is coupled via a rotary mechanism of the central stalk subunits to proton translocation.</text>
</comment>
<dbReference type="PRINTS" id="PR00125">
    <property type="entry name" value="ATPASEDELTA"/>
</dbReference>
<comment type="similarity">
    <text evidence="7">Belongs to the ATPase delta chain family.</text>
</comment>
<evidence type="ECO:0000256" key="5">
    <source>
        <dbReference type="ARBA" id="ARBA00023136"/>
    </source>
</evidence>
<dbReference type="RefSeq" id="WP_072836361.1">
    <property type="nucleotide sequence ID" value="NZ_FQUU01000015.1"/>
</dbReference>
<dbReference type="PROSITE" id="PS00389">
    <property type="entry name" value="ATPASE_DELTA"/>
    <property type="match status" value="1"/>
</dbReference>
<reference evidence="8 9" key="1">
    <citation type="submission" date="2016-11" db="EMBL/GenBank/DDBJ databases">
        <authorList>
            <person name="Jaros S."/>
            <person name="Januszkiewicz K."/>
            <person name="Wedrychowicz H."/>
        </authorList>
    </citation>
    <scope>NUCLEOTIDE SEQUENCE [LARGE SCALE GENOMIC DNA]</scope>
    <source>
        <strain evidence="8 9">DSM 18119</strain>
    </source>
</reference>
<dbReference type="OrthoDB" id="9802471at2"/>
<dbReference type="HAMAP" id="MF_01416">
    <property type="entry name" value="ATP_synth_delta_bact"/>
    <property type="match status" value="1"/>
</dbReference>
<dbReference type="GO" id="GO:0046933">
    <property type="term" value="F:proton-transporting ATP synthase activity, rotational mechanism"/>
    <property type="evidence" value="ECO:0007669"/>
    <property type="project" value="UniProtKB-UniRule"/>
</dbReference>
<dbReference type="SUPFAM" id="SSF47928">
    <property type="entry name" value="N-terminal domain of the delta subunit of the F1F0-ATP synthase"/>
    <property type="match status" value="1"/>
</dbReference>
<evidence type="ECO:0000256" key="7">
    <source>
        <dbReference type="HAMAP-Rule" id="MF_01416"/>
    </source>
</evidence>
<keyword evidence="4 7" id="KW-0406">Ion transport</keyword>
<dbReference type="AlphaFoldDB" id="A0A1M5DGP6"/>
<dbReference type="PANTHER" id="PTHR11910">
    <property type="entry name" value="ATP SYNTHASE DELTA CHAIN"/>
    <property type="match status" value="1"/>
</dbReference>
<proteinExistence type="inferred from homology"/>
<dbReference type="InterPro" id="IPR000711">
    <property type="entry name" value="ATPase_OSCP/dsu"/>
</dbReference>
<dbReference type="EMBL" id="FQUU01000015">
    <property type="protein sequence ID" value="SHF66096.1"/>
    <property type="molecule type" value="Genomic_DNA"/>
</dbReference>
<sequence>MPNPRLATRYAKSILDLAIEKGQLEEVYADMQYLQLLNNSSREFLNLLRSPIVASDKKQNAVDAVTAGKISVITNSFTRLLITKGREAELPEIITAFITQYKEYKGIHTVKLTTATPVSEEIKNSIVAQVRKTSNMENIELETKVDPNLIGGFILQAGDKLVDASISSDLKEISRDFENNDFIYKVR</sequence>
<dbReference type="Pfam" id="PF00213">
    <property type="entry name" value="OSCP"/>
    <property type="match status" value="1"/>
</dbReference>
<accession>A0A1M5DGP6</accession>
<keyword evidence="5 7" id="KW-0472">Membrane</keyword>
<gene>
    <name evidence="7" type="primary">atpH</name>
    <name evidence="8" type="ORF">SAMN02745131_03215</name>
</gene>
<organism evidence="8 9">
    <name type="scientific">Flavisolibacter ginsengisoli DSM 18119</name>
    <dbReference type="NCBI Taxonomy" id="1121884"/>
    <lineage>
        <taxon>Bacteria</taxon>
        <taxon>Pseudomonadati</taxon>
        <taxon>Bacteroidota</taxon>
        <taxon>Chitinophagia</taxon>
        <taxon>Chitinophagales</taxon>
        <taxon>Chitinophagaceae</taxon>
        <taxon>Flavisolibacter</taxon>
    </lineage>
</organism>
<evidence type="ECO:0000256" key="2">
    <source>
        <dbReference type="ARBA" id="ARBA00022448"/>
    </source>
</evidence>
<dbReference type="Proteomes" id="UP000184048">
    <property type="component" value="Unassembled WGS sequence"/>
</dbReference>
<evidence type="ECO:0000256" key="3">
    <source>
        <dbReference type="ARBA" id="ARBA00022781"/>
    </source>
</evidence>
<evidence type="ECO:0000313" key="8">
    <source>
        <dbReference type="EMBL" id="SHF66096.1"/>
    </source>
</evidence>
<dbReference type="InterPro" id="IPR026015">
    <property type="entry name" value="ATP_synth_OSCP/delta_N_sf"/>
</dbReference>
<protein>
    <recommendedName>
        <fullName evidence="7">ATP synthase subunit delta</fullName>
    </recommendedName>
    <alternativeName>
        <fullName evidence="7">ATP synthase F(1) sector subunit delta</fullName>
    </alternativeName>
    <alternativeName>
        <fullName evidence="7">F-type ATPase subunit delta</fullName>
        <shortName evidence="7">F-ATPase subunit delta</shortName>
    </alternativeName>
</protein>
<dbReference type="Gene3D" id="1.10.520.20">
    <property type="entry name" value="N-terminal domain of the delta subunit of the F1F0-ATP synthase"/>
    <property type="match status" value="1"/>
</dbReference>
<evidence type="ECO:0000256" key="4">
    <source>
        <dbReference type="ARBA" id="ARBA00023065"/>
    </source>
</evidence>
<evidence type="ECO:0000313" key="9">
    <source>
        <dbReference type="Proteomes" id="UP000184048"/>
    </source>
</evidence>
<dbReference type="STRING" id="1121884.SAMN02745131_03215"/>
<comment type="subcellular location">
    <subcellularLocation>
        <location evidence="7">Cell membrane</location>
        <topology evidence="7">Peripheral membrane protein</topology>
    </subcellularLocation>
    <subcellularLocation>
        <location evidence="1">Membrane</location>
    </subcellularLocation>
</comment>
<keyword evidence="3 7" id="KW-0375">Hydrogen ion transport</keyword>
<keyword evidence="9" id="KW-1185">Reference proteome</keyword>
<keyword evidence="6 7" id="KW-0066">ATP synthesis</keyword>
<keyword evidence="7" id="KW-1003">Cell membrane</keyword>
<evidence type="ECO:0000256" key="1">
    <source>
        <dbReference type="ARBA" id="ARBA00004370"/>
    </source>
</evidence>
<dbReference type="InterPro" id="IPR020781">
    <property type="entry name" value="ATPase_OSCP/d_CS"/>
</dbReference>
<keyword evidence="7" id="KW-0139">CF(1)</keyword>
<comment type="function">
    <text evidence="7">This protein is part of the stalk that links CF(0) to CF(1). It either transmits conformational changes from CF(0) to CF(1) or is implicated in proton conduction.</text>
</comment>